<feature type="domain" description="GFO/IDH/MocA-like oxidoreductase" evidence="3">
    <location>
        <begin position="134"/>
        <end position="252"/>
    </location>
</feature>
<keyword evidence="1" id="KW-0560">Oxidoreductase</keyword>
<dbReference type="InterPro" id="IPR000683">
    <property type="entry name" value="Gfo/Idh/MocA-like_OxRdtase_N"/>
</dbReference>
<protein>
    <submittedName>
        <fullName evidence="4">NADH-dependent dehydrogenase</fullName>
    </submittedName>
</protein>
<dbReference type="Gene3D" id="3.30.360.10">
    <property type="entry name" value="Dihydrodipicolinate Reductase, domain 2"/>
    <property type="match status" value="1"/>
</dbReference>
<dbReference type="SUPFAM" id="SSF51735">
    <property type="entry name" value="NAD(P)-binding Rossmann-fold domains"/>
    <property type="match status" value="1"/>
</dbReference>
<dbReference type="Gene3D" id="3.40.50.720">
    <property type="entry name" value="NAD(P)-binding Rossmann-like Domain"/>
    <property type="match status" value="1"/>
</dbReference>
<dbReference type="EMBL" id="JQ970523">
    <property type="protein sequence ID" value="AFK79148.1"/>
    <property type="molecule type" value="Genomic_DNA"/>
</dbReference>
<evidence type="ECO:0000259" key="3">
    <source>
        <dbReference type="Pfam" id="PF22725"/>
    </source>
</evidence>
<dbReference type="InterPro" id="IPR036291">
    <property type="entry name" value="NAD(P)-bd_dom_sf"/>
</dbReference>
<dbReference type="Pfam" id="PF22725">
    <property type="entry name" value="GFO_IDH_MocA_C3"/>
    <property type="match status" value="1"/>
</dbReference>
<dbReference type="Pfam" id="PF01408">
    <property type="entry name" value="GFO_IDH_MocA"/>
    <property type="match status" value="1"/>
</dbReference>
<dbReference type="GO" id="GO:0016491">
    <property type="term" value="F:oxidoreductase activity"/>
    <property type="evidence" value="ECO:0007669"/>
    <property type="project" value="UniProtKB-KW"/>
</dbReference>
<proteinExistence type="predicted"/>
<evidence type="ECO:0000313" key="4">
    <source>
        <dbReference type="EMBL" id="AFK79148.1"/>
    </source>
</evidence>
<accession>I3VIE2</accession>
<dbReference type="AlphaFoldDB" id="I3VIE2"/>
<dbReference type="PANTHER" id="PTHR43818">
    <property type="entry name" value="BCDNA.GH03377"/>
    <property type="match status" value="1"/>
</dbReference>
<evidence type="ECO:0000256" key="1">
    <source>
        <dbReference type="ARBA" id="ARBA00023002"/>
    </source>
</evidence>
<dbReference type="GO" id="GO:0000166">
    <property type="term" value="F:nucleotide binding"/>
    <property type="evidence" value="ECO:0007669"/>
    <property type="project" value="InterPro"/>
</dbReference>
<dbReference type="InterPro" id="IPR055170">
    <property type="entry name" value="GFO_IDH_MocA-like_dom"/>
</dbReference>
<dbReference type="SUPFAM" id="SSF55347">
    <property type="entry name" value="Glyceraldehyde-3-phosphate dehydrogenase-like, C-terminal domain"/>
    <property type="match status" value="1"/>
</dbReference>
<evidence type="ECO:0000259" key="2">
    <source>
        <dbReference type="Pfam" id="PF01408"/>
    </source>
</evidence>
<name>I3VIE2_9BACT</name>
<sequence>MKRIKAAIVGAGLIAGKKHIPAFIKHKSKVDLVALCDLNEVGANKLADEYGIPRTYTDIGEMIEKEKPDLVDICTPPQTHVKLSIEAMRRGCNVLIEKPMALSVAECDAIVDASKQYGVKVCVGHSDLFYYPFMDAQQLVAKGAIGEFRGMRIFLSTPTDYMTSKQDHWAHKLPGGVIGESGPHVVYMTLAFINPIRQVSVDALKILDFPWSKYDDYRINLVGEKAVSSVTLSYTTDQWAARVDLLGSKGILTMDLEAMYLVNNKRPTLKPMPVALSIIGESGKILQDLVSKGLRLATGKYDNTHDIIVDRFADAIIHDTPSPVSAEEGREAVRVLAMIVDALEKKEQGQMVGAGR</sequence>
<reference evidence="4" key="1">
    <citation type="submission" date="2012-04" db="EMBL/GenBank/DDBJ databases">
        <title>Characterization of mineral phosphate solubilization trait from soil metagenome.</title>
        <authorList>
            <person name="Chhabra S."/>
            <person name="Brazil D."/>
            <person name="Morrissey J."/>
            <person name="Burke J."/>
            <person name="O'Gara F."/>
            <person name="Dowling D."/>
        </authorList>
    </citation>
    <scope>NUCLEOTIDE SEQUENCE</scope>
</reference>
<organism evidence="4">
    <name type="scientific">uncultured bacterium F39-01</name>
    <dbReference type="NCBI Taxonomy" id="1191434"/>
    <lineage>
        <taxon>Bacteria</taxon>
        <taxon>environmental samples</taxon>
    </lineage>
</organism>
<dbReference type="InterPro" id="IPR050463">
    <property type="entry name" value="Gfo/Idh/MocA_oxidrdct_glycsds"/>
</dbReference>
<feature type="domain" description="Gfo/Idh/MocA-like oxidoreductase N-terminal" evidence="2">
    <location>
        <begin position="4"/>
        <end position="125"/>
    </location>
</feature>
<dbReference type="PANTHER" id="PTHR43818:SF11">
    <property type="entry name" value="BCDNA.GH03377"/>
    <property type="match status" value="1"/>
</dbReference>